<keyword evidence="3 4" id="KW-0408">Iron</keyword>
<dbReference type="GO" id="GO:0046872">
    <property type="term" value="F:metal ion binding"/>
    <property type="evidence" value="ECO:0007669"/>
    <property type="project" value="UniProtKB-KW"/>
</dbReference>
<keyword evidence="2 4" id="KW-0479">Metal-binding</keyword>
<evidence type="ECO:0000313" key="7">
    <source>
        <dbReference type="Proteomes" id="UP001221302"/>
    </source>
</evidence>
<organism evidence="6 7">
    <name type="scientific">Stygiobacter electus</name>
    <dbReference type="NCBI Taxonomy" id="3032292"/>
    <lineage>
        <taxon>Bacteria</taxon>
        <taxon>Pseudomonadati</taxon>
        <taxon>Ignavibacteriota</taxon>
        <taxon>Ignavibacteria</taxon>
        <taxon>Ignavibacteriales</taxon>
        <taxon>Melioribacteraceae</taxon>
        <taxon>Stygiobacter</taxon>
    </lineage>
</organism>
<proteinExistence type="predicted"/>
<reference evidence="6" key="1">
    <citation type="submission" date="2023-03" db="EMBL/GenBank/DDBJ databases">
        <title>Stygiobacter electus gen. nov., sp. nov., facultatively anaerobic thermotolerant bacterium of the class Ignavibacteria from a well of Yessentuki mineral water deposit.</title>
        <authorList>
            <person name="Podosokorskaya O.A."/>
            <person name="Elcheninov A.G."/>
            <person name="Petrova N.F."/>
            <person name="Zavarzina D.G."/>
            <person name="Kublanov I.V."/>
            <person name="Merkel A.Y."/>
        </authorList>
    </citation>
    <scope>NUCLEOTIDE SEQUENCE</scope>
    <source>
        <strain evidence="6">09-Me</strain>
    </source>
</reference>
<dbReference type="InterPro" id="IPR051459">
    <property type="entry name" value="Cytochrome_c-type_DH"/>
</dbReference>
<dbReference type="Proteomes" id="UP001221302">
    <property type="component" value="Unassembled WGS sequence"/>
</dbReference>
<keyword evidence="7" id="KW-1185">Reference proteome</keyword>
<comment type="caution">
    <text evidence="6">The sequence shown here is derived from an EMBL/GenBank/DDBJ whole genome shotgun (WGS) entry which is preliminary data.</text>
</comment>
<evidence type="ECO:0000256" key="2">
    <source>
        <dbReference type="ARBA" id="ARBA00022723"/>
    </source>
</evidence>
<keyword evidence="1 4" id="KW-0349">Heme</keyword>
<evidence type="ECO:0000256" key="4">
    <source>
        <dbReference type="PROSITE-ProRule" id="PRU00433"/>
    </source>
</evidence>
<name>A0AAE3NV28_9BACT</name>
<dbReference type="InterPro" id="IPR036909">
    <property type="entry name" value="Cyt_c-like_dom_sf"/>
</dbReference>
<dbReference type="Pfam" id="PF00034">
    <property type="entry name" value="Cytochrom_C"/>
    <property type="match status" value="1"/>
</dbReference>
<dbReference type="AlphaFoldDB" id="A0AAE3NV28"/>
<protein>
    <submittedName>
        <fullName evidence="6">C-type cytochrome</fullName>
    </submittedName>
</protein>
<dbReference type="GO" id="GO:0020037">
    <property type="term" value="F:heme binding"/>
    <property type="evidence" value="ECO:0007669"/>
    <property type="project" value="InterPro"/>
</dbReference>
<dbReference type="PANTHER" id="PTHR35008">
    <property type="entry name" value="BLL4482 PROTEIN-RELATED"/>
    <property type="match status" value="1"/>
</dbReference>
<evidence type="ECO:0000259" key="5">
    <source>
        <dbReference type="PROSITE" id="PS51007"/>
    </source>
</evidence>
<dbReference type="PROSITE" id="PS51007">
    <property type="entry name" value="CYTC"/>
    <property type="match status" value="1"/>
</dbReference>
<evidence type="ECO:0000313" key="6">
    <source>
        <dbReference type="EMBL" id="MDF1610596.1"/>
    </source>
</evidence>
<dbReference type="PANTHER" id="PTHR35008:SF4">
    <property type="entry name" value="BLL4482 PROTEIN"/>
    <property type="match status" value="1"/>
</dbReference>
<dbReference type="EMBL" id="JARGDL010000001">
    <property type="protein sequence ID" value="MDF1610596.1"/>
    <property type="molecule type" value="Genomic_DNA"/>
</dbReference>
<dbReference type="InterPro" id="IPR009056">
    <property type="entry name" value="Cyt_c-like_dom"/>
</dbReference>
<dbReference type="SUPFAM" id="SSF46626">
    <property type="entry name" value="Cytochrome c"/>
    <property type="match status" value="1"/>
</dbReference>
<dbReference type="RefSeq" id="WP_321534361.1">
    <property type="nucleotide sequence ID" value="NZ_JARGDL010000001.1"/>
</dbReference>
<sequence length="167" mass="18226">MKSLSGKELIERGKFLVMVGGCGDCHTPKVFGPDGPQPDTTKLLSGHPQEIILPKADLSQVEPGKWILFTQDLTAAIGPWGVSFTANLTPDNETGTGTWQPEMFINAMKKGKHLGAGRPLMPPMPWQIIGQLPEEDLRAIFAYLKSLPAIKNKVPDPIPMNVLMSKK</sequence>
<evidence type="ECO:0000256" key="3">
    <source>
        <dbReference type="ARBA" id="ARBA00023004"/>
    </source>
</evidence>
<dbReference type="GO" id="GO:0009055">
    <property type="term" value="F:electron transfer activity"/>
    <property type="evidence" value="ECO:0007669"/>
    <property type="project" value="InterPro"/>
</dbReference>
<dbReference type="Gene3D" id="1.10.760.10">
    <property type="entry name" value="Cytochrome c-like domain"/>
    <property type="match status" value="1"/>
</dbReference>
<evidence type="ECO:0000256" key="1">
    <source>
        <dbReference type="ARBA" id="ARBA00022617"/>
    </source>
</evidence>
<gene>
    <name evidence="6" type="ORF">P0M35_00410</name>
</gene>
<feature type="domain" description="Cytochrome c" evidence="5">
    <location>
        <begin position="8"/>
        <end position="148"/>
    </location>
</feature>
<accession>A0AAE3NV28</accession>